<dbReference type="AlphaFoldDB" id="A0AAE3K468"/>
<evidence type="ECO:0000313" key="13">
    <source>
        <dbReference type="Proteomes" id="UP001139365"/>
    </source>
</evidence>
<dbReference type="EMBL" id="JALEMU010000062">
    <property type="protein sequence ID" value="MCI5755418.1"/>
    <property type="molecule type" value="Genomic_DNA"/>
</dbReference>
<keyword evidence="6 10" id="KW-0819">tRNA processing</keyword>
<dbReference type="InterPro" id="IPR036188">
    <property type="entry name" value="FAD/NAD-bd_sf"/>
</dbReference>
<keyword evidence="9 10" id="KW-0520">NAD</keyword>
<comment type="subcellular location">
    <subcellularLocation>
        <location evidence="10">Cytoplasm</location>
    </subcellularLocation>
</comment>
<dbReference type="Gene3D" id="3.50.50.60">
    <property type="entry name" value="FAD/NAD(P)-binding domain"/>
    <property type="match status" value="2"/>
</dbReference>
<dbReference type="PANTHER" id="PTHR11806:SF2">
    <property type="entry name" value="METHYLENETETRAHYDROFOLATE--TRNA-(URACIL-5-)-METHYLTRANSFERASE TRMFO"/>
    <property type="match status" value="1"/>
</dbReference>
<evidence type="ECO:0000256" key="4">
    <source>
        <dbReference type="ARBA" id="ARBA00022630"/>
    </source>
</evidence>
<evidence type="ECO:0000256" key="3">
    <source>
        <dbReference type="ARBA" id="ARBA00022603"/>
    </source>
</evidence>
<evidence type="ECO:0000256" key="10">
    <source>
        <dbReference type="HAMAP-Rule" id="MF_01037"/>
    </source>
</evidence>
<reference evidence="12 13" key="1">
    <citation type="submission" date="2022-03" db="EMBL/GenBank/DDBJ databases">
        <title>Metagenome-assembled genomes from swine fecal metagenomes.</title>
        <authorList>
            <person name="Holman D.B."/>
            <person name="Kommadath A."/>
        </authorList>
    </citation>
    <scope>NUCLEOTIDE SEQUENCE [LARGE SCALE GENOMIC DNA]</scope>
    <source>
        <strain evidence="12">SUG147</strain>
    </source>
</reference>
<evidence type="ECO:0000256" key="1">
    <source>
        <dbReference type="ARBA" id="ARBA00001974"/>
    </source>
</evidence>
<comment type="similarity">
    <text evidence="10">Belongs to the MnmG family. TrmFO subfamily.</text>
</comment>
<evidence type="ECO:0000256" key="8">
    <source>
        <dbReference type="ARBA" id="ARBA00022857"/>
    </source>
</evidence>
<evidence type="ECO:0000256" key="7">
    <source>
        <dbReference type="ARBA" id="ARBA00022827"/>
    </source>
</evidence>
<feature type="domain" description="MnmG N-terminal" evidence="11">
    <location>
        <begin position="7"/>
        <end position="370"/>
    </location>
</feature>
<dbReference type="SUPFAM" id="SSF51905">
    <property type="entry name" value="FAD/NAD(P)-binding domain"/>
    <property type="match status" value="1"/>
</dbReference>
<dbReference type="HAMAP" id="MF_01037">
    <property type="entry name" value="TrmFO"/>
    <property type="match status" value="1"/>
</dbReference>
<dbReference type="EC" id="2.1.1.74" evidence="10"/>
<dbReference type="PANTHER" id="PTHR11806">
    <property type="entry name" value="GLUCOSE INHIBITED DIVISION PROTEIN A"/>
    <property type="match status" value="1"/>
</dbReference>
<name>A0AAE3K468_9BACT</name>
<keyword evidence="2 10" id="KW-0963">Cytoplasm</keyword>
<comment type="caution">
    <text evidence="12">The sequence shown here is derived from an EMBL/GenBank/DDBJ whole genome shotgun (WGS) entry which is preliminary data.</text>
</comment>
<protein>
    <recommendedName>
        <fullName evidence="10">Methylenetetrahydrofolate--tRNA-(uracil-5-)-methyltransferase TrmFO</fullName>
        <ecNumber evidence="10">2.1.1.74</ecNumber>
    </recommendedName>
    <alternativeName>
        <fullName evidence="10">Folate-dependent tRNA (uracil-5-)-methyltransferase</fullName>
    </alternativeName>
    <alternativeName>
        <fullName evidence="10">Folate-dependent tRNA(M-5-U54)-methyltransferase</fullName>
    </alternativeName>
</protein>
<gene>
    <name evidence="10 12" type="primary">trmFO</name>
    <name evidence="12" type="ORF">MR241_03900</name>
</gene>
<dbReference type="NCBIfam" id="TIGR00137">
    <property type="entry name" value="gid_trmFO"/>
    <property type="match status" value="1"/>
</dbReference>
<keyword evidence="3 10" id="KW-0489">Methyltransferase</keyword>
<dbReference type="GO" id="GO:0047151">
    <property type="term" value="F:tRNA (uracil(54)-C5)-methyltransferase activity, 5,10-methylenetetrahydrofolate-dependent"/>
    <property type="evidence" value="ECO:0007669"/>
    <property type="project" value="UniProtKB-UniRule"/>
</dbReference>
<accession>A0AAE3K468</accession>
<keyword evidence="7 10" id="KW-0274">FAD</keyword>
<dbReference type="Pfam" id="PF01134">
    <property type="entry name" value="GIDA"/>
    <property type="match status" value="1"/>
</dbReference>
<dbReference type="GO" id="GO:0050660">
    <property type="term" value="F:flavin adenine dinucleotide binding"/>
    <property type="evidence" value="ECO:0007669"/>
    <property type="project" value="UniProtKB-UniRule"/>
</dbReference>
<comment type="function">
    <text evidence="10">Catalyzes the folate-dependent formation of 5-methyl-uridine at position 54 (M-5-U54) in all tRNAs.</text>
</comment>
<evidence type="ECO:0000259" key="11">
    <source>
        <dbReference type="Pfam" id="PF01134"/>
    </source>
</evidence>
<dbReference type="InterPro" id="IPR040131">
    <property type="entry name" value="MnmG_N"/>
</dbReference>
<dbReference type="NCBIfam" id="NF003739">
    <property type="entry name" value="PRK05335.1"/>
    <property type="match status" value="1"/>
</dbReference>
<comment type="catalytic activity">
    <reaction evidence="10">
        <text>uridine(54) in tRNA + (6R)-5,10-methylene-5,6,7,8-tetrahydrofolate + NADH + H(+) = 5-methyluridine(54) in tRNA + (6S)-5,6,7,8-tetrahydrofolate + NAD(+)</text>
        <dbReference type="Rhea" id="RHEA:16873"/>
        <dbReference type="Rhea" id="RHEA-COMP:10167"/>
        <dbReference type="Rhea" id="RHEA-COMP:10193"/>
        <dbReference type="ChEBI" id="CHEBI:15378"/>
        <dbReference type="ChEBI" id="CHEBI:15636"/>
        <dbReference type="ChEBI" id="CHEBI:57453"/>
        <dbReference type="ChEBI" id="CHEBI:57540"/>
        <dbReference type="ChEBI" id="CHEBI:57945"/>
        <dbReference type="ChEBI" id="CHEBI:65315"/>
        <dbReference type="ChEBI" id="CHEBI:74447"/>
        <dbReference type="EC" id="2.1.1.74"/>
    </reaction>
</comment>
<feature type="binding site" evidence="10">
    <location>
        <begin position="11"/>
        <end position="16"/>
    </location>
    <ligand>
        <name>FAD</name>
        <dbReference type="ChEBI" id="CHEBI:57692"/>
    </ligand>
</feature>
<keyword evidence="5 10" id="KW-0808">Transferase</keyword>
<evidence type="ECO:0000256" key="2">
    <source>
        <dbReference type="ARBA" id="ARBA00022490"/>
    </source>
</evidence>
<sequence>MSRAEYINVIGAGLAGSEAAWQAARLGVPVRLYEMKPEKRTPAHSYSGFAELVCSNSLRSLQLSNAIGLLKEELRRLGSLIMEAADANTVPAGAALAVDRYAFSDYITDKIKSHPLIEVIPCEVTEIPEGITVVASGPLTSDALAETIHGMLGEGYLSFFDAAAPIVDFASVDMTKAYFASRYGKGEASYINCPMEKDEYDRFYEALVTAEEAHIKDFDKKELKVFEGCMPVEVMAKRGRDTLLYGPLKPVGLPYPGTDREPYAVVQLRAENAAGTMYNLVGFQTHLTFGEQKRVFGMIPGLENAEFLRYGVMHRNTYLNSPKLLSADYSLMKSPDIFFAGQMTGVEGYIESTSSGWLAGVNAARRALGLEPAVPEKKTVIGALAGYVSDRTVTNFQPMNANFGIVDPLGYRVKGGKTAKNEALAKRALDCIDTFAASLAVNPAE</sequence>
<evidence type="ECO:0000256" key="5">
    <source>
        <dbReference type="ARBA" id="ARBA00022679"/>
    </source>
</evidence>
<comment type="cofactor">
    <cofactor evidence="1 10">
        <name>FAD</name>
        <dbReference type="ChEBI" id="CHEBI:57692"/>
    </cofactor>
</comment>
<dbReference type="InterPro" id="IPR002218">
    <property type="entry name" value="MnmG-rel"/>
</dbReference>
<proteinExistence type="inferred from homology"/>
<keyword evidence="8 10" id="KW-0521">NADP</keyword>
<dbReference type="GO" id="GO:0030488">
    <property type="term" value="P:tRNA methylation"/>
    <property type="evidence" value="ECO:0007669"/>
    <property type="project" value="TreeGrafter"/>
</dbReference>
<evidence type="ECO:0000256" key="6">
    <source>
        <dbReference type="ARBA" id="ARBA00022694"/>
    </source>
</evidence>
<comment type="catalytic activity">
    <reaction evidence="10">
        <text>uridine(54) in tRNA + (6R)-5,10-methylene-5,6,7,8-tetrahydrofolate + NADPH + H(+) = 5-methyluridine(54) in tRNA + (6S)-5,6,7,8-tetrahydrofolate + NADP(+)</text>
        <dbReference type="Rhea" id="RHEA:62372"/>
        <dbReference type="Rhea" id="RHEA-COMP:10167"/>
        <dbReference type="Rhea" id="RHEA-COMP:10193"/>
        <dbReference type="ChEBI" id="CHEBI:15378"/>
        <dbReference type="ChEBI" id="CHEBI:15636"/>
        <dbReference type="ChEBI" id="CHEBI:57453"/>
        <dbReference type="ChEBI" id="CHEBI:57783"/>
        <dbReference type="ChEBI" id="CHEBI:58349"/>
        <dbReference type="ChEBI" id="CHEBI:65315"/>
        <dbReference type="ChEBI" id="CHEBI:74447"/>
        <dbReference type="EC" id="2.1.1.74"/>
    </reaction>
</comment>
<dbReference type="InterPro" id="IPR004417">
    <property type="entry name" value="TrmFO"/>
</dbReference>
<keyword evidence="4 10" id="KW-0285">Flavoprotein</keyword>
<evidence type="ECO:0000313" key="12">
    <source>
        <dbReference type="EMBL" id="MCI5755418.1"/>
    </source>
</evidence>
<evidence type="ECO:0000256" key="9">
    <source>
        <dbReference type="ARBA" id="ARBA00023027"/>
    </source>
</evidence>
<dbReference type="GO" id="GO:0002098">
    <property type="term" value="P:tRNA wobble uridine modification"/>
    <property type="evidence" value="ECO:0007669"/>
    <property type="project" value="TreeGrafter"/>
</dbReference>
<organism evidence="12 13">
    <name type="scientific">Candidatus Colimorpha enterica</name>
    <dbReference type="NCBI Taxonomy" id="3083063"/>
    <lineage>
        <taxon>Bacteria</taxon>
        <taxon>Pseudomonadati</taxon>
        <taxon>Bacteroidota</taxon>
        <taxon>Bacteroidia</taxon>
        <taxon>Bacteroidales</taxon>
        <taxon>Candidatus Colimorpha</taxon>
    </lineage>
</organism>
<dbReference type="GO" id="GO:0005829">
    <property type="term" value="C:cytosol"/>
    <property type="evidence" value="ECO:0007669"/>
    <property type="project" value="TreeGrafter"/>
</dbReference>
<dbReference type="Proteomes" id="UP001139365">
    <property type="component" value="Unassembled WGS sequence"/>
</dbReference>